<keyword evidence="3" id="KW-0238">DNA-binding</keyword>
<evidence type="ECO:0000256" key="2">
    <source>
        <dbReference type="ARBA" id="ARBA00023015"/>
    </source>
</evidence>
<evidence type="ECO:0000256" key="6">
    <source>
        <dbReference type="SAM" id="MobiDB-lite"/>
    </source>
</evidence>
<gene>
    <name evidence="8" type="ORF">EURHEDRAFT_81149</name>
</gene>
<evidence type="ECO:0000259" key="7">
    <source>
        <dbReference type="PROSITE" id="PS51968"/>
    </source>
</evidence>
<evidence type="ECO:0000313" key="9">
    <source>
        <dbReference type="Proteomes" id="UP000019804"/>
    </source>
</evidence>
<proteinExistence type="predicted"/>
<feature type="region of interest" description="Disordered" evidence="6">
    <location>
        <begin position="447"/>
        <end position="484"/>
    </location>
</feature>
<dbReference type="Pfam" id="PF25416">
    <property type="entry name" value="GRHL1_C"/>
    <property type="match status" value="1"/>
</dbReference>
<dbReference type="GO" id="GO:0000978">
    <property type="term" value="F:RNA polymerase II cis-regulatory region sequence-specific DNA binding"/>
    <property type="evidence" value="ECO:0007669"/>
    <property type="project" value="TreeGrafter"/>
</dbReference>
<dbReference type="InterPro" id="IPR040167">
    <property type="entry name" value="TF_CP2-like"/>
</dbReference>
<dbReference type="PANTHER" id="PTHR11037:SF20">
    <property type="entry name" value="PROTEIN GRAINYHEAD"/>
    <property type="match status" value="1"/>
</dbReference>
<dbReference type="Pfam" id="PF04516">
    <property type="entry name" value="CP2"/>
    <property type="match status" value="1"/>
</dbReference>
<dbReference type="InterPro" id="IPR007604">
    <property type="entry name" value="CP2"/>
</dbReference>
<protein>
    <recommendedName>
        <fullName evidence="7">Grh/CP2 DB domain-containing protein</fullName>
    </recommendedName>
</protein>
<organism evidence="8 9">
    <name type="scientific">Aspergillus ruber (strain CBS 135680)</name>
    <dbReference type="NCBI Taxonomy" id="1388766"/>
    <lineage>
        <taxon>Eukaryota</taxon>
        <taxon>Fungi</taxon>
        <taxon>Dikarya</taxon>
        <taxon>Ascomycota</taxon>
        <taxon>Pezizomycotina</taxon>
        <taxon>Eurotiomycetes</taxon>
        <taxon>Eurotiomycetidae</taxon>
        <taxon>Eurotiales</taxon>
        <taxon>Aspergillaceae</taxon>
        <taxon>Aspergillus</taxon>
        <taxon>Aspergillus subgen. Aspergillus</taxon>
    </lineage>
</organism>
<keyword evidence="4" id="KW-0804">Transcription</keyword>
<accession>A0A017SDE0</accession>
<comment type="subcellular location">
    <subcellularLocation>
        <location evidence="1">Nucleus</location>
    </subcellularLocation>
</comment>
<dbReference type="STRING" id="1388766.A0A017SDE0"/>
<dbReference type="RefSeq" id="XP_040638322.1">
    <property type="nucleotide sequence ID" value="XM_040787658.1"/>
</dbReference>
<dbReference type="HOGENOM" id="CLU_012196_1_0_1"/>
<dbReference type="GO" id="GO:0001228">
    <property type="term" value="F:DNA-binding transcription activator activity, RNA polymerase II-specific"/>
    <property type="evidence" value="ECO:0007669"/>
    <property type="project" value="TreeGrafter"/>
</dbReference>
<dbReference type="GeneID" id="63702782"/>
<dbReference type="InterPro" id="IPR057520">
    <property type="entry name" value="GRHL1/CP2_C"/>
</dbReference>
<keyword evidence="5" id="KW-0539">Nucleus</keyword>
<evidence type="ECO:0000256" key="5">
    <source>
        <dbReference type="ARBA" id="ARBA00023242"/>
    </source>
</evidence>
<keyword evidence="2" id="KW-0805">Transcription regulation</keyword>
<dbReference type="PANTHER" id="PTHR11037">
    <property type="entry name" value="TRANSCRIPTION FACTOR CP2"/>
    <property type="match status" value="1"/>
</dbReference>
<evidence type="ECO:0000313" key="8">
    <source>
        <dbReference type="EMBL" id="EYE94634.1"/>
    </source>
</evidence>
<evidence type="ECO:0000256" key="1">
    <source>
        <dbReference type="ARBA" id="ARBA00004123"/>
    </source>
</evidence>
<dbReference type="AlphaFoldDB" id="A0A017SDE0"/>
<reference evidence="9" key="1">
    <citation type="journal article" date="2014" name="Nat. Commun.">
        <title>Genomic adaptations of the halophilic Dead Sea filamentous fungus Eurotium rubrum.</title>
        <authorList>
            <person name="Kis-Papo T."/>
            <person name="Weig A.R."/>
            <person name="Riley R."/>
            <person name="Persoh D."/>
            <person name="Salamov A."/>
            <person name="Sun H."/>
            <person name="Lipzen A."/>
            <person name="Wasser S.P."/>
            <person name="Rambold G."/>
            <person name="Grigoriev I.V."/>
            <person name="Nevo E."/>
        </authorList>
    </citation>
    <scope>NUCLEOTIDE SEQUENCE [LARGE SCALE GENOMIC DNA]</scope>
    <source>
        <strain evidence="9">CBS 135680</strain>
    </source>
</reference>
<dbReference type="PROSITE" id="PS51968">
    <property type="entry name" value="GRH_CP2_DB"/>
    <property type="match status" value="1"/>
</dbReference>
<dbReference type="OrthoDB" id="7680836at2759"/>
<sequence>MMFRNRNNSQKKPDNELIQKFQRAFSDVIPGAAQSQEDNGSVGDAAELVDRTSRLHVPNNDAKTIDTQELPRVDPFTSLVDPNALSLLSFAHQPNGLLTPNLGGFNPAFHSQHAGDLHTPSMGLDMMNSLSQVVAPMDQDATGMSLDQFGQPLFSNSNPFQNQQPFAQQPTFAPPSVLVHRDSGYDAAMDESIENSSLNDFDMQANSPVKLSQMPEQPNMLADQKFRYNVTLRAPTAMIKSPGDIPITYLNKGQAYGLSIVDSSPPPMSTKPVQYRTFVRVSFQEEEQRAKPAACWQLWKEGRGSSEAHQRGGKLQAVEYVDPFQGGDEDRKGRQVQIESTSFDGFCVTWTANPATATSDCTIPVRFNFLSTDFSHSKGVKGIPVRLCAKTQLISDDGAGQEHEVSYCQVKLFRDHGAERKLSNDVAHVKKTIEKLRQQTAQAEIGAGNNGKRKRVNGSVAVNGGDYRPPKITKHRRTWSMDSRDGTERISLEDDLHAKLAAMQEMFTSTRPVSSLNLQGEDQDDPDMFPVQLPGSTHSGKKPELSIRGTRSSFDGVLSPATSNLSNSPRAVWNQIPGQFQYDSAYQGSMGSSRGSSLPTSEISLSRPVKVQKISTDPNVSTGYIEAMDIDPTYRPPAERPSKPIACFYLRFSHNGAPHDDFYRAIYLSERTVSDLIEKISHKQNIDPSRVVHVLHIKENDLKIMVDDEVVRVLPDGQDMDVEISEVSDASYSSEQPPIALKLRY</sequence>
<name>A0A017SDE0_ASPRC</name>
<evidence type="ECO:0000256" key="4">
    <source>
        <dbReference type="ARBA" id="ARBA00023163"/>
    </source>
</evidence>
<evidence type="ECO:0000256" key="3">
    <source>
        <dbReference type="ARBA" id="ARBA00023125"/>
    </source>
</evidence>
<dbReference type="GO" id="GO:0005634">
    <property type="term" value="C:nucleus"/>
    <property type="evidence" value="ECO:0007669"/>
    <property type="project" value="UniProtKB-SubCell"/>
</dbReference>
<feature type="domain" description="Grh/CP2 DB" evidence="7">
    <location>
        <begin position="224"/>
        <end position="475"/>
    </location>
</feature>
<keyword evidence="9" id="KW-1185">Reference proteome</keyword>
<dbReference type="EMBL" id="KK088425">
    <property type="protein sequence ID" value="EYE94634.1"/>
    <property type="molecule type" value="Genomic_DNA"/>
</dbReference>
<dbReference type="Proteomes" id="UP000019804">
    <property type="component" value="Unassembled WGS sequence"/>
</dbReference>